<dbReference type="Pfam" id="PF00392">
    <property type="entry name" value="GntR"/>
    <property type="match status" value="1"/>
</dbReference>
<dbReference type="InterPro" id="IPR011711">
    <property type="entry name" value="GntR_C"/>
</dbReference>
<feature type="domain" description="HTH gntR-type" evidence="4">
    <location>
        <begin position="43"/>
        <end position="111"/>
    </location>
</feature>
<dbReference type="InterPro" id="IPR036390">
    <property type="entry name" value="WH_DNA-bd_sf"/>
</dbReference>
<keyword evidence="3" id="KW-0804">Transcription</keyword>
<dbReference type="GO" id="GO:0003700">
    <property type="term" value="F:DNA-binding transcription factor activity"/>
    <property type="evidence" value="ECO:0007669"/>
    <property type="project" value="InterPro"/>
</dbReference>
<evidence type="ECO:0000256" key="2">
    <source>
        <dbReference type="ARBA" id="ARBA00023125"/>
    </source>
</evidence>
<dbReference type="GO" id="GO:0003677">
    <property type="term" value="F:DNA binding"/>
    <property type="evidence" value="ECO:0007669"/>
    <property type="project" value="UniProtKB-KW"/>
</dbReference>
<accession>A0A448PFP2</accession>
<dbReference type="InterPro" id="IPR036388">
    <property type="entry name" value="WH-like_DNA-bd_sf"/>
</dbReference>
<dbReference type="InterPro" id="IPR008920">
    <property type="entry name" value="TF_FadR/GntR_C"/>
</dbReference>
<dbReference type="PANTHER" id="PTHR43537:SF5">
    <property type="entry name" value="UXU OPERON TRANSCRIPTIONAL REGULATOR"/>
    <property type="match status" value="1"/>
</dbReference>
<evidence type="ECO:0000313" key="6">
    <source>
        <dbReference type="Proteomes" id="UP000269542"/>
    </source>
</evidence>
<organism evidence="5 6">
    <name type="scientific">Trueperella bialowiezensis</name>
    <dbReference type="NCBI Taxonomy" id="312285"/>
    <lineage>
        <taxon>Bacteria</taxon>
        <taxon>Bacillati</taxon>
        <taxon>Actinomycetota</taxon>
        <taxon>Actinomycetes</taxon>
        <taxon>Actinomycetales</taxon>
        <taxon>Actinomycetaceae</taxon>
        <taxon>Trueperella</taxon>
    </lineage>
</organism>
<name>A0A448PFP2_9ACTO</name>
<dbReference type="PROSITE" id="PS50949">
    <property type="entry name" value="HTH_GNTR"/>
    <property type="match status" value="1"/>
</dbReference>
<dbReference type="SUPFAM" id="SSF46785">
    <property type="entry name" value="Winged helix' DNA-binding domain"/>
    <property type="match status" value="1"/>
</dbReference>
<dbReference type="CDD" id="cd07377">
    <property type="entry name" value="WHTH_GntR"/>
    <property type="match status" value="1"/>
</dbReference>
<evidence type="ECO:0000256" key="1">
    <source>
        <dbReference type="ARBA" id="ARBA00023015"/>
    </source>
</evidence>
<dbReference type="Pfam" id="PF07729">
    <property type="entry name" value="FCD"/>
    <property type="match status" value="1"/>
</dbReference>
<protein>
    <submittedName>
        <fullName evidence="5">L-lactate utilization operon repressor</fullName>
    </submittedName>
</protein>
<dbReference type="Gene3D" id="1.10.10.10">
    <property type="entry name" value="Winged helix-like DNA-binding domain superfamily/Winged helix DNA-binding domain"/>
    <property type="match status" value="1"/>
</dbReference>
<dbReference type="EMBL" id="LR134476">
    <property type="protein sequence ID" value="VEI13728.1"/>
    <property type="molecule type" value="Genomic_DNA"/>
</dbReference>
<reference evidence="5 6" key="1">
    <citation type="submission" date="2018-12" db="EMBL/GenBank/DDBJ databases">
        <authorList>
            <consortium name="Pathogen Informatics"/>
        </authorList>
    </citation>
    <scope>NUCLEOTIDE SEQUENCE [LARGE SCALE GENOMIC DNA]</scope>
    <source>
        <strain evidence="5 6">NCTC13354</strain>
    </source>
</reference>
<dbReference type="SUPFAM" id="SSF48008">
    <property type="entry name" value="GntR ligand-binding domain-like"/>
    <property type="match status" value="1"/>
</dbReference>
<evidence type="ECO:0000313" key="5">
    <source>
        <dbReference type="EMBL" id="VEI13728.1"/>
    </source>
</evidence>
<keyword evidence="1" id="KW-0805">Transcription regulation</keyword>
<gene>
    <name evidence="5" type="primary">lutR</name>
    <name evidence="5" type="ORF">NCTC13354_01449</name>
</gene>
<keyword evidence="6" id="KW-1185">Reference proteome</keyword>
<dbReference type="SMART" id="SM00345">
    <property type="entry name" value="HTH_GNTR"/>
    <property type="match status" value="1"/>
</dbReference>
<sequence>MKRPCSISGTINRMLSDKSAQLLLEKFSPPTMSEKPREPISSVNRSFATMDAIKSYILHHELKPGDPLPSEATLCADLQVSRSSVREALRKLEALDIVRVQQGRGSFVGKMSLEPMVETLVLRFALDARSGTESLRQVVCTRRFLDLGVADSLVAAMKGTSNPELEKVVEKMIAKATRGEKFMDEDMAFHSGLMAYLDNELLSQLNAAMWLIHQTFIPELDPQSAESLLLTARAHERMLITAQNGDVGAYREAVIDHYEPLVSLLEMD</sequence>
<evidence type="ECO:0000259" key="4">
    <source>
        <dbReference type="PROSITE" id="PS50949"/>
    </source>
</evidence>
<dbReference type="KEGG" id="tbw:NCTC13354_01449"/>
<proteinExistence type="predicted"/>
<dbReference type="InterPro" id="IPR000524">
    <property type="entry name" value="Tscrpt_reg_HTH_GntR"/>
</dbReference>
<dbReference type="PANTHER" id="PTHR43537">
    <property type="entry name" value="TRANSCRIPTIONAL REGULATOR, GNTR FAMILY"/>
    <property type="match status" value="1"/>
</dbReference>
<dbReference type="Proteomes" id="UP000269542">
    <property type="component" value="Chromosome"/>
</dbReference>
<keyword evidence="2" id="KW-0238">DNA-binding</keyword>
<dbReference type="AlphaFoldDB" id="A0A448PFP2"/>
<evidence type="ECO:0000256" key="3">
    <source>
        <dbReference type="ARBA" id="ARBA00023163"/>
    </source>
</evidence>
<dbReference type="Gene3D" id="1.20.120.530">
    <property type="entry name" value="GntR ligand-binding domain-like"/>
    <property type="match status" value="1"/>
</dbReference>
<dbReference type="PRINTS" id="PR00035">
    <property type="entry name" value="HTHGNTR"/>
</dbReference>